<comment type="catalytic activity">
    <reaction evidence="1">
        <text>ATP + protein L-histidine = ADP + protein N-phospho-L-histidine.</text>
        <dbReference type="EC" id="2.7.13.3"/>
    </reaction>
</comment>
<dbReference type="InterPro" id="IPR004358">
    <property type="entry name" value="Sig_transdc_His_kin-like_C"/>
</dbReference>
<dbReference type="Proteomes" id="UP001602245">
    <property type="component" value="Unassembled WGS sequence"/>
</dbReference>
<dbReference type="EC" id="2.7.13.3" evidence="4"/>
<dbReference type="PROSITE" id="PS50109">
    <property type="entry name" value="HIS_KIN"/>
    <property type="match status" value="1"/>
</dbReference>
<dbReference type="CDD" id="cd00082">
    <property type="entry name" value="HisKA"/>
    <property type="match status" value="1"/>
</dbReference>
<dbReference type="PANTHER" id="PTHR45569:SF1">
    <property type="entry name" value="SENSOR PROTEIN KDPD"/>
    <property type="match status" value="1"/>
</dbReference>
<dbReference type="InterPro" id="IPR052023">
    <property type="entry name" value="Histidine_kinase_KdpD"/>
</dbReference>
<evidence type="ECO:0000313" key="18">
    <source>
        <dbReference type="Proteomes" id="UP001602245"/>
    </source>
</evidence>
<comment type="subcellular location">
    <subcellularLocation>
        <location evidence="3">Cell membrane</location>
    </subcellularLocation>
    <subcellularLocation>
        <location evidence="2">Membrane</location>
        <topology evidence="2">Multi-pass membrane protein</topology>
    </subcellularLocation>
</comment>
<evidence type="ECO:0000256" key="5">
    <source>
        <dbReference type="ARBA" id="ARBA00022553"/>
    </source>
</evidence>
<dbReference type="PANTHER" id="PTHR45569">
    <property type="entry name" value="SENSOR PROTEIN KDPD"/>
    <property type="match status" value="1"/>
</dbReference>
<evidence type="ECO:0000256" key="12">
    <source>
        <dbReference type="ARBA" id="ARBA00023012"/>
    </source>
</evidence>
<dbReference type="InterPro" id="IPR005467">
    <property type="entry name" value="His_kinase_dom"/>
</dbReference>
<dbReference type="Gene3D" id="3.30.565.10">
    <property type="entry name" value="Histidine kinase-like ATPase, C-terminal domain"/>
    <property type="match status" value="1"/>
</dbReference>
<evidence type="ECO:0000313" key="17">
    <source>
        <dbReference type="EMBL" id="MFF5296183.1"/>
    </source>
</evidence>
<dbReference type="SMART" id="SM00387">
    <property type="entry name" value="HATPase_c"/>
    <property type="match status" value="1"/>
</dbReference>
<keyword evidence="5" id="KW-0597">Phosphoprotein</keyword>
<organism evidence="17 18">
    <name type="scientific">Paractinoplanes globisporus</name>
    <dbReference type="NCBI Taxonomy" id="113565"/>
    <lineage>
        <taxon>Bacteria</taxon>
        <taxon>Bacillati</taxon>
        <taxon>Actinomycetota</taxon>
        <taxon>Actinomycetes</taxon>
        <taxon>Micromonosporales</taxon>
        <taxon>Micromonosporaceae</taxon>
        <taxon>Paractinoplanes</taxon>
    </lineage>
</organism>
<evidence type="ECO:0000256" key="1">
    <source>
        <dbReference type="ARBA" id="ARBA00000085"/>
    </source>
</evidence>
<keyword evidence="7 15" id="KW-0812">Transmembrane</keyword>
<evidence type="ECO:0000256" key="9">
    <source>
        <dbReference type="ARBA" id="ARBA00022777"/>
    </source>
</evidence>
<keyword evidence="12" id="KW-0902">Two-component regulatory system</keyword>
<evidence type="ECO:0000256" key="2">
    <source>
        <dbReference type="ARBA" id="ARBA00004141"/>
    </source>
</evidence>
<dbReference type="CDD" id="cd00075">
    <property type="entry name" value="HATPase"/>
    <property type="match status" value="1"/>
</dbReference>
<dbReference type="PRINTS" id="PR00344">
    <property type="entry name" value="BCTRLSENSOR"/>
</dbReference>
<evidence type="ECO:0000256" key="3">
    <source>
        <dbReference type="ARBA" id="ARBA00004236"/>
    </source>
</evidence>
<evidence type="ECO:0000256" key="11">
    <source>
        <dbReference type="ARBA" id="ARBA00022989"/>
    </source>
</evidence>
<accession>A0ABW6WT79</accession>
<dbReference type="Pfam" id="PF13493">
    <property type="entry name" value="DUF4118"/>
    <property type="match status" value="1"/>
</dbReference>
<dbReference type="InterPro" id="IPR036890">
    <property type="entry name" value="HATPase_C_sf"/>
</dbReference>
<proteinExistence type="predicted"/>
<evidence type="ECO:0000256" key="13">
    <source>
        <dbReference type="ARBA" id="ARBA00023136"/>
    </source>
</evidence>
<evidence type="ECO:0000256" key="14">
    <source>
        <dbReference type="SAM" id="MobiDB-lite"/>
    </source>
</evidence>
<keyword evidence="11 15" id="KW-1133">Transmembrane helix</keyword>
<evidence type="ECO:0000256" key="10">
    <source>
        <dbReference type="ARBA" id="ARBA00022840"/>
    </source>
</evidence>
<feature type="transmembrane region" description="Helical" evidence="15">
    <location>
        <begin position="108"/>
        <end position="127"/>
    </location>
</feature>
<name>A0ABW6WT79_9ACTN</name>
<feature type="region of interest" description="Disordered" evidence="14">
    <location>
        <begin position="1"/>
        <end position="26"/>
    </location>
</feature>
<comment type="caution">
    <text evidence="17">The sequence shown here is derived from an EMBL/GenBank/DDBJ whole genome shotgun (WGS) entry which is preliminary data.</text>
</comment>
<evidence type="ECO:0000256" key="7">
    <source>
        <dbReference type="ARBA" id="ARBA00022692"/>
    </source>
</evidence>
<evidence type="ECO:0000256" key="8">
    <source>
        <dbReference type="ARBA" id="ARBA00022741"/>
    </source>
</evidence>
<reference evidence="17 18" key="1">
    <citation type="submission" date="2024-10" db="EMBL/GenBank/DDBJ databases">
        <title>The Natural Products Discovery Center: Release of the First 8490 Sequenced Strains for Exploring Actinobacteria Biosynthetic Diversity.</title>
        <authorList>
            <person name="Kalkreuter E."/>
            <person name="Kautsar S.A."/>
            <person name="Yang D."/>
            <person name="Bader C.D."/>
            <person name="Teijaro C.N."/>
            <person name="Fluegel L."/>
            <person name="Davis C.M."/>
            <person name="Simpson J.R."/>
            <person name="Lauterbach L."/>
            <person name="Steele A.D."/>
            <person name="Gui C."/>
            <person name="Meng S."/>
            <person name="Li G."/>
            <person name="Viehrig K."/>
            <person name="Ye F."/>
            <person name="Su P."/>
            <person name="Kiefer A.F."/>
            <person name="Nichols A."/>
            <person name="Cepeda A.J."/>
            <person name="Yan W."/>
            <person name="Fan B."/>
            <person name="Jiang Y."/>
            <person name="Adhikari A."/>
            <person name="Zheng C.-J."/>
            <person name="Schuster L."/>
            <person name="Cowan T.M."/>
            <person name="Smanski M.J."/>
            <person name="Chevrette M.G."/>
            <person name="De Carvalho L.P.S."/>
            <person name="Shen B."/>
        </authorList>
    </citation>
    <scope>NUCLEOTIDE SEQUENCE [LARGE SCALE GENOMIC DNA]</scope>
    <source>
        <strain evidence="17 18">NPDC000087</strain>
    </source>
</reference>
<dbReference type="Pfam" id="PF02518">
    <property type="entry name" value="HATPase_c"/>
    <property type="match status" value="1"/>
</dbReference>
<keyword evidence="10" id="KW-0067">ATP-binding</keyword>
<evidence type="ECO:0000259" key="16">
    <source>
        <dbReference type="PROSITE" id="PS50109"/>
    </source>
</evidence>
<feature type="domain" description="Histidine kinase" evidence="16">
    <location>
        <begin position="262"/>
        <end position="475"/>
    </location>
</feature>
<dbReference type="Gene3D" id="1.20.120.620">
    <property type="entry name" value="Backbone structure of the membrane domain of e. Coli histidine kinase receptor kdpd"/>
    <property type="match status" value="1"/>
</dbReference>
<dbReference type="SUPFAM" id="SSF55874">
    <property type="entry name" value="ATPase domain of HSP90 chaperone/DNA topoisomerase II/histidine kinase"/>
    <property type="match status" value="1"/>
</dbReference>
<evidence type="ECO:0000256" key="15">
    <source>
        <dbReference type="SAM" id="Phobius"/>
    </source>
</evidence>
<keyword evidence="8" id="KW-0547">Nucleotide-binding</keyword>
<keyword evidence="13 15" id="KW-0472">Membrane</keyword>
<feature type="transmembrane region" description="Helical" evidence="15">
    <location>
        <begin position="64"/>
        <end position="96"/>
    </location>
</feature>
<dbReference type="InterPro" id="IPR025201">
    <property type="entry name" value="KdpD_TM"/>
</dbReference>
<dbReference type="InterPro" id="IPR036097">
    <property type="entry name" value="HisK_dim/P_sf"/>
</dbReference>
<dbReference type="Pfam" id="PF00512">
    <property type="entry name" value="HisKA"/>
    <property type="match status" value="1"/>
</dbReference>
<sequence length="484" mass="50047">MSGPGGDRTARPGRPRRPLARPMAGPLTRGRRLAGFGLALLGLPLVAAVAAATGLELTGNIPLFLAAVVAVALVGGLWPALVAAVGGFVLLNYFFVPPLHTLAIGNRSNLVGVTVFVVVAVAVSWVVDLAARRTRQADRAAAEARTLATIAGGVLRGADPLDALLRQLLDTFDLTSVTLLEAAPGGWQPAAVVVSPAADPADSVLRVPVEETATLVLRGPALSEANRRIVRAFAAQAVVALRQQRLTRAAEGDRVRTALLAAVGHDLRTPLASAKAAVAGLRSREVEFAPEDREELLATADESLDRLAGLVANLLDMSRLQAGTLGMMPADVGLEDMVPRALDELGPAGRTVVVKLPDDLPAVRADPGLLDRVLVNIVGNALRYSPPGRPPAVTGTAGGEMVELRVVDHGPGIPEEQWEQVFLPFQRLGDRHTHDGVGLGLALARGLTEAMGGTLRPAATPGGGLTMILTLPAAAGGSVAGRPE</sequence>
<dbReference type="InterPro" id="IPR003594">
    <property type="entry name" value="HATPase_dom"/>
</dbReference>
<dbReference type="EMBL" id="JBIAZU010000008">
    <property type="protein sequence ID" value="MFF5296183.1"/>
    <property type="molecule type" value="Genomic_DNA"/>
</dbReference>
<dbReference type="Gene3D" id="1.10.287.130">
    <property type="match status" value="1"/>
</dbReference>
<dbReference type="InterPro" id="IPR038318">
    <property type="entry name" value="KdpD_sf"/>
</dbReference>
<keyword evidence="9" id="KW-0418">Kinase</keyword>
<keyword evidence="6" id="KW-0808">Transferase</keyword>
<gene>
    <name evidence="17" type="ORF">ACFY35_42685</name>
</gene>
<dbReference type="SMART" id="SM00388">
    <property type="entry name" value="HisKA"/>
    <property type="match status" value="1"/>
</dbReference>
<dbReference type="InterPro" id="IPR003661">
    <property type="entry name" value="HisK_dim/P_dom"/>
</dbReference>
<keyword evidence="18" id="KW-1185">Reference proteome</keyword>
<dbReference type="RefSeq" id="WP_342663733.1">
    <property type="nucleotide sequence ID" value="NZ_JBIAZU010000008.1"/>
</dbReference>
<evidence type="ECO:0000256" key="4">
    <source>
        <dbReference type="ARBA" id="ARBA00012438"/>
    </source>
</evidence>
<protein>
    <recommendedName>
        <fullName evidence="4">histidine kinase</fullName>
        <ecNumber evidence="4">2.7.13.3</ecNumber>
    </recommendedName>
</protein>
<evidence type="ECO:0000256" key="6">
    <source>
        <dbReference type="ARBA" id="ARBA00022679"/>
    </source>
</evidence>
<dbReference type="SUPFAM" id="SSF47384">
    <property type="entry name" value="Homodimeric domain of signal transducing histidine kinase"/>
    <property type="match status" value="1"/>
</dbReference>